<dbReference type="PANTHER" id="PTHR46142:SF3">
    <property type="entry name" value="F18B13.24 PROTEIN"/>
    <property type="match status" value="1"/>
</dbReference>
<feature type="domain" description="VOC" evidence="2">
    <location>
        <begin position="6"/>
        <end position="125"/>
    </location>
</feature>
<name>A0ABX0JE14_9BACL</name>
<dbReference type="PROSITE" id="PS51819">
    <property type="entry name" value="VOC"/>
    <property type="match status" value="1"/>
</dbReference>
<dbReference type="InterPro" id="IPR029068">
    <property type="entry name" value="Glyas_Bleomycin-R_OHBP_Dase"/>
</dbReference>
<evidence type="ECO:0000256" key="1">
    <source>
        <dbReference type="ARBA" id="ARBA00022723"/>
    </source>
</evidence>
<keyword evidence="4" id="KW-1185">Reference proteome</keyword>
<proteinExistence type="predicted"/>
<organism evidence="3 4">
    <name type="scientific">Paenibacillus agricola</name>
    <dbReference type="NCBI Taxonomy" id="2716264"/>
    <lineage>
        <taxon>Bacteria</taxon>
        <taxon>Bacillati</taxon>
        <taxon>Bacillota</taxon>
        <taxon>Bacilli</taxon>
        <taxon>Bacillales</taxon>
        <taxon>Paenibacillaceae</taxon>
        <taxon>Paenibacillus</taxon>
    </lineage>
</organism>
<dbReference type="PANTHER" id="PTHR46142">
    <property type="match status" value="1"/>
</dbReference>
<evidence type="ECO:0000313" key="4">
    <source>
        <dbReference type="Proteomes" id="UP001165962"/>
    </source>
</evidence>
<comment type="caution">
    <text evidence="3">The sequence shown here is derived from an EMBL/GenBank/DDBJ whole genome shotgun (WGS) entry which is preliminary data.</text>
</comment>
<dbReference type="InterPro" id="IPR018146">
    <property type="entry name" value="Glyoxalase_1_CS"/>
</dbReference>
<dbReference type="Proteomes" id="UP001165962">
    <property type="component" value="Unassembled WGS sequence"/>
</dbReference>
<dbReference type="PROSITE" id="PS00934">
    <property type="entry name" value="GLYOXALASE_I_1"/>
    <property type="match status" value="1"/>
</dbReference>
<dbReference type="RefSeq" id="WP_166153806.1">
    <property type="nucleotide sequence ID" value="NZ_JAAOIW010000012.1"/>
</dbReference>
<evidence type="ECO:0000313" key="3">
    <source>
        <dbReference type="EMBL" id="NHN33499.1"/>
    </source>
</evidence>
<dbReference type="Pfam" id="PF00903">
    <property type="entry name" value="Glyoxalase"/>
    <property type="match status" value="1"/>
</dbReference>
<reference evidence="3" key="1">
    <citation type="submission" date="2020-03" db="EMBL/GenBank/DDBJ databases">
        <title>Draft sequencing of Paenibacilllus sp. S3N08.</title>
        <authorList>
            <person name="Kim D.-U."/>
        </authorList>
    </citation>
    <scope>NUCLEOTIDE SEQUENCE</scope>
    <source>
        <strain evidence="3">S3N08</strain>
    </source>
</reference>
<dbReference type="Gene3D" id="3.10.180.10">
    <property type="entry name" value="2,3-Dihydroxybiphenyl 1,2-Dioxygenase, domain 1"/>
    <property type="match status" value="1"/>
</dbReference>
<accession>A0ABX0JE14</accession>
<protein>
    <submittedName>
        <fullName evidence="3">Glyoxalase</fullName>
    </submittedName>
</protein>
<gene>
    <name evidence="3" type="ORF">G9U52_27160</name>
</gene>
<dbReference type="EMBL" id="JAAOIW010000012">
    <property type="protein sequence ID" value="NHN33499.1"/>
    <property type="molecule type" value="Genomic_DNA"/>
</dbReference>
<dbReference type="InterPro" id="IPR037523">
    <property type="entry name" value="VOC_core"/>
</dbReference>
<evidence type="ECO:0000259" key="2">
    <source>
        <dbReference type="PROSITE" id="PS51819"/>
    </source>
</evidence>
<keyword evidence="1" id="KW-0479">Metal-binding</keyword>
<sequence>MIAYKGIHHVSLVVRDLERSVAFYKKVLGLQEIERPPFDFKGAWLAIADGGQQLHLIVHEGQTLRDGAIDSRDGHFAIRVGSYKDTRAWLDEQGIAYDARPHAKAGFPQIYILDPDHNIIELNADFCDE</sequence>
<dbReference type="SUPFAM" id="SSF54593">
    <property type="entry name" value="Glyoxalase/Bleomycin resistance protein/Dihydroxybiphenyl dioxygenase"/>
    <property type="match status" value="1"/>
</dbReference>
<dbReference type="InterPro" id="IPR004360">
    <property type="entry name" value="Glyas_Fos-R_dOase_dom"/>
</dbReference>